<evidence type="ECO:0000313" key="3">
    <source>
        <dbReference type="Proteomes" id="UP000031307"/>
    </source>
</evidence>
<dbReference type="CDD" id="cd09917">
    <property type="entry name" value="F-box_SF"/>
    <property type="match status" value="1"/>
</dbReference>
<feature type="domain" description="F-box" evidence="1">
    <location>
        <begin position="20"/>
        <end position="52"/>
    </location>
</feature>
<dbReference type="PATRIC" id="fig|83552.4.peg.2091"/>
<dbReference type="PANTHER" id="PTHR13743">
    <property type="entry name" value="BEIGE/BEACH-RELATED"/>
    <property type="match status" value="1"/>
</dbReference>
<reference evidence="2 3" key="1">
    <citation type="journal article" date="2014" name="Mol. Biol. Evol.">
        <title>Massive expansion of Ubiquitination-related gene families within the Chlamydiae.</title>
        <authorList>
            <person name="Domman D."/>
            <person name="Collingro A."/>
            <person name="Lagkouvardos I."/>
            <person name="Gehre L."/>
            <person name="Weinmaier T."/>
            <person name="Rattei T."/>
            <person name="Subtil A."/>
            <person name="Horn M."/>
        </authorList>
    </citation>
    <scope>NUCLEOTIDE SEQUENCE [LARGE SCALE GENOMIC DNA]</scope>
    <source>
        <strain evidence="2 3">OEW1</strain>
    </source>
</reference>
<dbReference type="Gene3D" id="1.20.1280.50">
    <property type="match status" value="1"/>
</dbReference>
<sequence>MISLNSSGQYPTHSETLLFNLPTELVLHIFISYLNMRSVVEVSLACKTWKILSKPFFNEILKKRFPEIERNHPDNFVEECKRFWQLRSCPLAIRLLSCQFCLSNQGNPFFRSIIQPNSCINESKTLIMGQNINNQGIVKIWNIKTYKRLASICLSATIYSFDTIDFRTIAVNYGCALAVVCLETQKILNEIAISNCLSALICVQEHIICGYVSGEIQVYRKDSLKKIAELRHLDAEILCLKAQNSVLFSVASDKTMKIWDLDNYLLIHSFDTHEEITCLALSDNKIVGGTKNGKICIWDMKGNLLRRFNHLEHEEKPLHSIVIFNRMIISMSKNDSRENTSFHIWDLETCIRLKIHRIEHAGRICHLNVSDDGKVICFSQNCFFIYELPDIYTK</sequence>
<dbReference type="InterPro" id="IPR036047">
    <property type="entry name" value="F-box-like_dom_sf"/>
</dbReference>
<dbReference type="Gene3D" id="2.130.10.10">
    <property type="entry name" value="YVTN repeat-like/Quinoprotein amine dehydrogenase"/>
    <property type="match status" value="1"/>
</dbReference>
<dbReference type="Proteomes" id="UP000031307">
    <property type="component" value="Unassembled WGS sequence"/>
</dbReference>
<protein>
    <recommendedName>
        <fullName evidence="1">F-box domain-containing protein</fullName>
    </recommendedName>
</protein>
<accession>A0A0C1C6G7</accession>
<organism evidence="2 3">
    <name type="scientific">Parachlamydia acanthamoebae</name>
    <dbReference type="NCBI Taxonomy" id="83552"/>
    <lineage>
        <taxon>Bacteria</taxon>
        <taxon>Pseudomonadati</taxon>
        <taxon>Chlamydiota</taxon>
        <taxon>Chlamydiia</taxon>
        <taxon>Parachlamydiales</taxon>
        <taxon>Parachlamydiaceae</taxon>
        <taxon>Parachlamydia</taxon>
    </lineage>
</organism>
<dbReference type="Pfam" id="PF00400">
    <property type="entry name" value="WD40"/>
    <property type="match status" value="2"/>
</dbReference>
<dbReference type="EMBL" id="JSAM01000106">
    <property type="protein sequence ID" value="KIA76730.1"/>
    <property type="molecule type" value="Genomic_DNA"/>
</dbReference>
<dbReference type="InterPro" id="IPR036322">
    <property type="entry name" value="WD40_repeat_dom_sf"/>
</dbReference>
<dbReference type="RefSeq" id="WP_039377874.1">
    <property type="nucleotide sequence ID" value="NZ_JSAM01000106.1"/>
</dbReference>
<dbReference type="SUPFAM" id="SSF50978">
    <property type="entry name" value="WD40 repeat-like"/>
    <property type="match status" value="1"/>
</dbReference>
<name>A0A0C1C6G7_9BACT</name>
<dbReference type="InterPro" id="IPR015943">
    <property type="entry name" value="WD40/YVTN_repeat-like_dom_sf"/>
</dbReference>
<dbReference type="SUPFAM" id="SSF81383">
    <property type="entry name" value="F-box domain"/>
    <property type="match status" value="1"/>
</dbReference>
<proteinExistence type="predicted"/>
<evidence type="ECO:0000259" key="1">
    <source>
        <dbReference type="Pfam" id="PF12937"/>
    </source>
</evidence>
<dbReference type="AlphaFoldDB" id="A0A0C1C6G7"/>
<dbReference type="InterPro" id="IPR001680">
    <property type="entry name" value="WD40_rpt"/>
</dbReference>
<gene>
    <name evidence="2" type="ORF">DB43_HK00030</name>
</gene>
<comment type="caution">
    <text evidence="2">The sequence shown here is derived from an EMBL/GenBank/DDBJ whole genome shotgun (WGS) entry which is preliminary data.</text>
</comment>
<dbReference type="SMART" id="SM00320">
    <property type="entry name" value="WD40"/>
    <property type="match status" value="3"/>
</dbReference>
<dbReference type="InterPro" id="IPR050865">
    <property type="entry name" value="BEACH_Domain"/>
</dbReference>
<dbReference type="InterPro" id="IPR001810">
    <property type="entry name" value="F-box_dom"/>
</dbReference>
<evidence type="ECO:0000313" key="2">
    <source>
        <dbReference type="EMBL" id="KIA76730.1"/>
    </source>
</evidence>
<dbReference type="Pfam" id="PF12937">
    <property type="entry name" value="F-box-like"/>
    <property type="match status" value="1"/>
</dbReference>